<dbReference type="RefSeq" id="WP_014827013.1">
    <property type="nucleotide sequence ID" value="NC_018068.1"/>
</dbReference>
<dbReference type="HOGENOM" id="CLU_2751155_0_0_9"/>
<evidence type="ECO:0000313" key="1">
    <source>
        <dbReference type="EMBL" id="AFM41009.1"/>
    </source>
</evidence>
<name>I4D5D5_DESAJ</name>
<keyword evidence="2" id="KW-1185">Reference proteome</keyword>
<reference evidence="1 2" key="1">
    <citation type="journal article" date="2012" name="J. Bacteriol.">
        <title>Complete genome sequences of Desulfosporosinus orientis DSM765T, Desulfosporosinus youngiae DSM17734T, Desulfosporosinus meridiei DSM13257T, and Desulfosporosinus acidiphilus DSM22704T.</title>
        <authorList>
            <person name="Pester M."/>
            <person name="Brambilla E."/>
            <person name="Alazard D."/>
            <person name="Rattei T."/>
            <person name="Weinmaier T."/>
            <person name="Han J."/>
            <person name="Lucas S."/>
            <person name="Lapidus A."/>
            <person name="Cheng J.F."/>
            <person name="Goodwin L."/>
            <person name="Pitluck S."/>
            <person name="Peters L."/>
            <person name="Ovchinnikova G."/>
            <person name="Teshima H."/>
            <person name="Detter J.C."/>
            <person name="Han C.S."/>
            <person name="Tapia R."/>
            <person name="Land M.L."/>
            <person name="Hauser L."/>
            <person name="Kyrpides N.C."/>
            <person name="Ivanova N.N."/>
            <person name="Pagani I."/>
            <person name="Huntmann M."/>
            <person name="Wei C.L."/>
            <person name="Davenport K.W."/>
            <person name="Daligault H."/>
            <person name="Chain P.S."/>
            <person name="Chen A."/>
            <person name="Mavromatis K."/>
            <person name="Markowitz V."/>
            <person name="Szeto E."/>
            <person name="Mikhailova N."/>
            <person name="Pati A."/>
            <person name="Wagner M."/>
            <person name="Woyke T."/>
            <person name="Ollivier B."/>
            <person name="Klenk H.P."/>
            <person name="Spring S."/>
            <person name="Loy A."/>
        </authorList>
    </citation>
    <scope>NUCLEOTIDE SEQUENCE [LARGE SCALE GENOMIC DNA]</scope>
    <source>
        <strain evidence="2">DSM 22704 / JCM 16185 / SJ4</strain>
    </source>
</reference>
<protein>
    <recommendedName>
        <fullName evidence="3">DUF5348 domain-containing protein</fullName>
    </recommendedName>
</protein>
<evidence type="ECO:0000313" key="2">
    <source>
        <dbReference type="Proteomes" id="UP000002892"/>
    </source>
</evidence>
<dbReference type="KEGG" id="dai:Desaci_2034"/>
<dbReference type="Proteomes" id="UP000002892">
    <property type="component" value="Chromosome"/>
</dbReference>
<proteinExistence type="predicted"/>
<organism evidence="1 2">
    <name type="scientific">Desulfosporosinus acidiphilus (strain DSM 22704 / JCM 16185 / SJ4)</name>
    <dbReference type="NCBI Taxonomy" id="646529"/>
    <lineage>
        <taxon>Bacteria</taxon>
        <taxon>Bacillati</taxon>
        <taxon>Bacillota</taxon>
        <taxon>Clostridia</taxon>
        <taxon>Eubacteriales</taxon>
        <taxon>Desulfitobacteriaceae</taxon>
        <taxon>Desulfosporosinus</taxon>
    </lineage>
</organism>
<accession>I4D5D5</accession>
<dbReference type="EMBL" id="CP003639">
    <property type="protein sequence ID" value="AFM41009.1"/>
    <property type="molecule type" value="Genomic_DNA"/>
</dbReference>
<evidence type="ECO:0008006" key="3">
    <source>
        <dbReference type="Google" id="ProtNLM"/>
    </source>
</evidence>
<sequence>MANIINFPHFLEDEIRINNAKVWIPSVSNFCLTAGKEYPLMFNDLTEEWFVYDDDNSQNYAFCYIEGNYK</sequence>
<dbReference type="AlphaFoldDB" id="I4D5D5"/>
<gene>
    <name evidence="1" type="ordered locus">Desaci_2034</name>
</gene>